<dbReference type="Proteomes" id="UP000886657">
    <property type="component" value="Unassembled WGS sequence"/>
</dbReference>
<dbReference type="Pfam" id="PF05742">
    <property type="entry name" value="TANGO2"/>
    <property type="match status" value="1"/>
</dbReference>
<dbReference type="EMBL" id="JADKIO010000004">
    <property type="protein sequence ID" value="MBK9795135.1"/>
    <property type="molecule type" value="Genomic_DNA"/>
</dbReference>
<evidence type="ECO:0000313" key="1">
    <source>
        <dbReference type="EMBL" id="MBK9795135.1"/>
    </source>
</evidence>
<dbReference type="InterPro" id="IPR008551">
    <property type="entry name" value="TANGO2"/>
</dbReference>
<dbReference type="AlphaFoldDB" id="A0A9D7SEC3"/>
<gene>
    <name evidence="1" type="ORF">IPP58_01315</name>
</gene>
<organism evidence="1 2">
    <name type="scientific">Candidatus Geothrix skivensis</name>
    <dbReference type="NCBI Taxonomy" id="2954439"/>
    <lineage>
        <taxon>Bacteria</taxon>
        <taxon>Pseudomonadati</taxon>
        <taxon>Acidobacteriota</taxon>
        <taxon>Holophagae</taxon>
        <taxon>Holophagales</taxon>
        <taxon>Holophagaceae</taxon>
        <taxon>Geothrix</taxon>
    </lineage>
</organism>
<dbReference type="PANTHER" id="PTHR17985:SF8">
    <property type="entry name" value="TRANSPORT AND GOLGI ORGANIZATION PROTEIN 2 HOMOLOG"/>
    <property type="match status" value="1"/>
</dbReference>
<reference evidence="1" key="1">
    <citation type="submission" date="2020-10" db="EMBL/GenBank/DDBJ databases">
        <title>Connecting structure to function with the recovery of over 1000 high-quality activated sludge metagenome-assembled genomes encoding full-length rRNA genes using long-read sequencing.</title>
        <authorList>
            <person name="Singleton C.M."/>
            <person name="Petriglieri F."/>
            <person name="Kristensen J.M."/>
            <person name="Kirkegaard R.H."/>
            <person name="Michaelsen T.Y."/>
            <person name="Andersen M.H."/>
            <person name="Karst S.M."/>
            <person name="Dueholm M.S."/>
            <person name="Nielsen P.H."/>
            <person name="Albertsen M."/>
        </authorList>
    </citation>
    <scope>NUCLEOTIDE SEQUENCE</scope>
    <source>
        <strain evidence="1">Skiv_18-Q3-R9-52_MAXAC.067</strain>
    </source>
</reference>
<protein>
    <submittedName>
        <fullName evidence="1">NRDE family protein</fullName>
    </submittedName>
</protein>
<accession>A0A9D7SEC3</accession>
<comment type="caution">
    <text evidence="1">The sequence shown here is derived from an EMBL/GenBank/DDBJ whole genome shotgun (WGS) entry which is preliminary data.</text>
</comment>
<proteinExistence type="predicted"/>
<name>A0A9D7SEC3_9BACT</name>
<dbReference type="PANTHER" id="PTHR17985">
    <property type="entry name" value="SER/THR-RICH PROTEIN T10 IN DGCR REGION"/>
    <property type="match status" value="1"/>
</dbReference>
<evidence type="ECO:0000313" key="2">
    <source>
        <dbReference type="Proteomes" id="UP000886657"/>
    </source>
</evidence>
<sequence>MCLIAFRWQPAGPVPLLLVGNRDEFYERPTAPLAWWEDGAILAGRDLRAGGTWLGVSRAGRCAVITNHRNPSLTSPGRLSRGQLPVRFLAGTHTAEAFLGELQKEADRYNPFNLLLFDGKDLLGFESRHGRVCAFTPGIHGFSNGDFDEPWPKVEALKAGLAGASGGDAALLALLGEARPSPDERLPRTGIPIELERTLSAAFIRTPTYGTRASSILRLGREAVSILEQRFTFKGPEAKTELRFQRG</sequence>